<evidence type="ECO:0000256" key="3">
    <source>
        <dbReference type="ARBA" id="ARBA00022692"/>
    </source>
</evidence>
<evidence type="ECO:0000256" key="1">
    <source>
        <dbReference type="ARBA" id="ARBA00004651"/>
    </source>
</evidence>
<proteinExistence type="predicted"/>
<name>A0A917GYN2_9BACL</name>
<sequence>MKKTWLLGFGFFSISITWALYNGFVPFFLDRFITSTALIGFMMTIDNYFALFLQPWIGSRSDRTHTRFGKRMPYLLIGMPLAALFVALIPWYTSLITLVLFMVLMNLSMSLYRSPTVALMPDITPEPQRTKANGIINFMGGVGSILAFAGGSFLYKSHPALPFLTAAVLTVICLLILMRSIREKRDALSYNTATVGKSAFSFKGEWTRPTIFLLAAVFFWFFSYQGVEALFSLYGKHHLGLKESDATFSLAFFSLMFVLAAIPAGWLGHRFGKKKIIVIGVSGIIVVFAAITLVETLLPLRLLLVAGGICWALININSYPFVIGLGKEQSIGTRTGMYYLVSSLAAIASPPLMGYLVDLFDYSALFYTASAGMLIALLLLLGVKDKGLSRPSGLEPSITDAGAASSGQ</sequence>
<gene>
    <name evidence="8" type="ORF">GCM10010918_14950</name>
</gene>
<accession>A0A917GYN2</accession>
<keyword evidence="5 6" id="KW-0472">Membrane</keyword>
<organism evidence="8 9">
    <name type="scientific">Paenibacillus radicis</name>
    <name type="common">ex Gao et al. 2016</name>
    <dbReference type="NCBI Taxonomy" id="1737354"/>
    <lineage>
        <taxon>Bacteria</taxon>
        <taxon>Bacillati</taxon>
        <taxon>Bacillota</taxon>
        <taxon>Bacilli</taxon>
        <taxon>Bacillales</taxon>
        <taxon>Paenibacillaceae</taxon>
        <taxon>Paenibacillus</taxon>
    </lineage>
</organism>
<dbReference type="InterPro" id="IPR036259">
    <property type="entry name" value="MFS_trans_sf"/>
</dbReference>
<dbReference type="InterPro" id="IPR020846">
    <property type="entry name" value="MFS_dom"/>
</dbReference>
<dbReference type="PROSITE" id="PS50850">
    <property type="entry name" value="MFS"/>
    <property type="match status" value="1"/>
</dbReference>
<evidence type="ECO:0000256" key="5">
    <source>
        <dbReference type="ARBA" id="ARBA00023136"/>
    </source>
</evidence>
<comment type="subcellular location">
    <subcellularLocation>
        <location evidence="1">Cell membrane</location>
        <topology evidence="1">Multi-pass membrane protein</topology>
    </subcellularLocation>
</comment>
<dbReference type="PANTHER" id="PTHR23528:SF1">
    <property type="entry name" value="MAJOR FACILITATOR SUPERFAMILY (MFS) PROFILE DOMAIN-CONTAINING PROTEIN"/>
    <property type="match status" value="1"/>
</dbReference>
<feature type="transmembrane region" description="Helical" evidence="6">
    <location>
        <begin position="300"/>
        <end position="325"/>
    </location>
</feature>
<dbReference type="RefSeq" id="WP_188888289.1">
    <property type="nucleotide sequence ID" value="NZ_BMHY01000002.1"/>
</dbReference>
<evidence type="ECO:0000256" key="2">
    <source>
        <dbReference type="ARBA" id="ARBA00022448"/>
    </source>
</evidence>
<comment type="caution">
    <text evidence="8">The sequence shown here is derived from an EMBL/GenBank/DDBJ whole genome shotgun (WGS) entry which is preliminary data.</text>
</comment>
<dbReference type="Gene3D" id="1.20.1250.20">
    <property type="entry name" value="MFS general substrate transporter like domains"/>
    <property type="match status" value="2"/>
</dbReference>
<dbReference type="PANTHER" id="PTHR23528">
    <property type="match status" value="1"/>
</dbReference>
<feature type="transmembrane region" description="Helical" evidence="6">
    <location>
        <begin position="246"/>
        <end position="267"/>
    </location>
</feature>
<dbReference type="EMBL" id="BMHY01000002">
    <property type="protein sequence ID" value="GGG62269.1"/>
    <property type="molecule type" value="Genomic_DNA"/>
</dbReference>
<feature type="transmembrane region" description="Helical" evidence="6">
    <location>
        <begin position="98"/>
        <end position="114"/>
    </location>
</feature>
<dbReference type="Proteomes" id="UP000600247">
    <property type="component" value="Unassembled WGS sequence"/>
</dbReference>
<dbReference type="InterPro" id="IPR011701">
    <property type="entry name" value="MFS"/>
</dbReference>
<evidence type="ECO:0000259" key="7">
    <source>
        <dbReference type="PROSITE" id="PS50850"/>
    </source>
</evidence>
<feature type="domain" description="Major facilitator superfamily (MFS) profile" evidence="7">
    <location>
        <begin position="3"/>
        <end position="388"/>
    </location>
</feature>
<keyword evidence="9" id="KW-1185">Reference proteome</keyword>
<feature type="transmembrane region" description="Helical" evidence="6">
    <location>
        <begin position="337"/>
        <end position="356"/>
    </location>
</feature>
<evidence type="ECO:0000313" key="9">
    <source>
        <dbReference type="Proteomes" id="UP000600247"/>
    </source>
</evidence>
<feature type="transmembrane region" description="Helical" evidence="6">
    <location>
        <begin position="135"/>
        <end position="154"/>
    </location>
</feature>
<dbReference type="AlphaFoldDB" id="A0A917GYN2"/>
<dbReference type="SUPFAM" id="SSF103473">
    <property type="entry name" value="MFS general substrate transporter"/>
    <property type="match status" value="1"/>
</dbReference>
<feature type="transmembrane region" description="Helical" evidence="6">
    <location>
        <begin position="362"/>
        <end position="383"/>
    </location>
</feature>
<evidence type="ECO:0000313" key="8">
    <source>
        <dbReference type="EMBL" id="GGG62269.1"/>
    </source>
</evidence>
<feature type="transmembrane region" description="Helical" evidence="6">
    <location>
        <begin position="211"/>
        <end position="234"/>
    </location>
</feature>
<protein>
    <submittedName>
        <fullName evidence="8">MFS transporter</fullName>
    </submittedName>
</protein>
<evidence type="ECO:0000256" key="6">
    <source>
        <dbReference type="SAM" id="Phobius"/>
    </source>
</evidence>
<dbReference type="CDD" id="cd17313">
    <property type="entry name" value="MFS_SLC45_SUC"/>
    <property type="match status" value="1"/>
</dbReference>
<evidence type="ECO:0000256" key="4">
    <source>
        <dbReference type="ARBA" id="ARBA00022989"/>
    </source>
</evidence>
<feature type="transmembrane region" description="Helical" evidence="6">
    <location>
        <begin position="35"/>
        <end position="53"/>
    </location>
</feature>
<keyword evidence="4 6" id="KW-1133">Transmembrane helix</keyword>
<dbReference type="Pfam" id="PF07690">
    <property type="entry name" value="MFS_1"/>
    <property type="match status" value="1"/>
</dbReference>
<keyword evidence="3 6" id="KW-0812">Transmembrane</keyword>
<reference evidence="8 9" key="1">
    <citation type="journal article" date="2014" name="Int. J. Syst. Evol. Microbiol.">
        <title>Complete genome sequence of Corynebacterium casei LMG S-19264T (=DSM 44701T), isolated from a smear-ripened cheese.</title>
        <authorList>
            <consortium name="US DOE Joint Genome Institute (JGI-PGF)"/>
            <person name="Walter F."/>
            <person name="Albersmeier A."/>
            <person name="Kalinowski J."/>
            <person name="Ruckert C."/>
        </authorList>
    </citation>
    <scope>NUCLEOTIDE SEQUENCE [LARGE SCALE GENOMIC DNA]</scope>
    <source>
        <strain evidence="8 9">CGMCC 1.15286</strain>
    </source>
</reference>
<feature type="transmembrane region" description="Helical" evidence="6">
    <location>
        <begin position="160"/>
        <end position="178"/>
    </location>
</feature>
<dbReference type="GO" id="GO:0022857">
    <property type="term" value="F:transmembrane transporter activity"/>
    <property type="evidence" value="ECO:0007669"/>
    <property type="project" value="InterPro"/>
</dbReference>
<dbReference type="GO" id="GO:0005886">
    <property type="term" value="C:plasma membrane"/>
    <property type="evidence" value="ECO:0007669"/>
    <property type="project" value="UniProtKB-SubCell"/>
</dbReference>
<feature type="transmembrane region" description="Helical" evidence="6">
    <location>
        <begin position="74"/>
        <end position="92"/>
    </location>
</feature>
<feature type="transmembrane region" description="Helical" evidence="6">
    <location>
        <begin position="276"/>
        <end position="294"/>
    </location>
</feature>
<keyword evidence="2" id="KW-0813">Transport</keyword>